<gene>
    <name evidence="1" type="ORF">VFPPC_16002</name>
</gene>
<dbReference type="AlphaFoldDB" id="A0A179FL15"/>
<dbReference type="GeneID" id="28857749"/>
<accession>A0A179FL15</accession>
<dbReference type="EMBL" id="LSBJ02000004">
    <property type="protein sequence ID" value="OAQ66272.1"/>
    <property type="molecule type" value="Genomic_DNA"/>
</dbReference>
<name>A0A179FL15_METCM</name>
<organism evidence="1 2">
    <name type="scientific">Pochonia chlamydosporia 170</name>
    <dbReference type="NCBI Taxonomy" id="1380566"/>
    <lineage>
        <taxon>Eukaryota</taxon>
        <taxon>Fungi</taxon>
        <taxon>Dikarya</taxon>
        <taxon>Ascomycota</taxon>
        <taxon>Pezizomycotina</taxon>
        <taxon>Sordariomycetes</taxon>
        <taxon>Hypocreomycetidae</taxon>
        <taxon>Hypocreales</taxon>
        <taxon>Clavicipitaceae</taxon>
        <taxon>Pochonia</taxon>
    </lineage>
</organism>
<dbReference type="Proteomes" id="UP000078397">
    <property type="component" value="Unassembled WGS sequence"/>
</dbReference>
<protein>
    <submittedName>
        <fullName evidence="1">Uncharacterized protein</fullName>
    </submittedName>
</protein>
<dbReference type="KEGG" id="pchm:VFPPC_16002"/>
<reference evidence="1 2" key="1">
    <citation type="journal article" date="2016" name="PLoS Pathog.">
        <title>Biosynthesis of antibiotic leucinostatins in bio-control fungus Purpureocillium lilacinum and their inhibition on phytophthora revealed by genome mining.</title>
        <authorList>
            <person name="Wang G."/>
            <person name="Liu Z."/>
            <person name="Lin R."/>
            <person name="Li E."/>
            <person name="Mao Z."/>
            <person name="Ling J."/>
            <person name="Yang Y."/>
            <person name="Yin W.B."/>
            <person name="Xie B."/>
        </authorList>
    </citation>
    <scope>NUCLEOTIDE SEQUENCE [LARGE SCALE GENOMIC DNA]</scope>
    <source>
        <strain evidence="1">170</strain>
    </source>
</reference>
<sequence length="195" mass="22010">MVLDLSSLPRNQYSISVFDMLSLVAYPHTFQSPFAFLICLKMRCGLGRRLPQFHFDSVPACRRQYGNQHHPLLSVGFSYTKPVITNCTQTKSSACRSQETRLHKIRLSLSVNSTSSLVVRLYASGTAVIPSLTISHPSDKEISDRVQTIQSIWYLVMKYSILRIAMSTVLRACQYAPRHCLHPLQVQGNPGIRDP</sequence>
<comment type="caution">
    <text evidence="1">The sequence shown here is derived from an EMBL/GenBank/DDBJ whole genome shotgun (WGS) entry which is preliminary data.</text>
</comment>
<keyword evidence="2" id="KW-1185">Reference proteome</keyword>
<evidence type="ECO:0000313" key="2">
    <source>
        <dbReference type="Proteomes" id="UP000078397"/>
    </source>
</evidence>
<evidence type="ECO:0000313" key="1">
    <source>
        <dbReference type="EMBL" id="OAQ66272.1"/>
    </source>
</evidence>
<dbReference type="RefSeq" id="XP_018143359.1">
    <property type="nucleotide sequence ID" value="XM_018293755.1"/>
</dbReference>
<proteinExistence type="predicted"/>